<sequence>MLYTRGKSVLAQTYKQQNNMLSLLIGESLVKLMETTKH</sequence>
<reference evidence="1" key="2">
    <citation type="journal article" date="2015" name="Data Brief">
        <title>Shoot transcriptome of the giant reed, Arundo donax.</title>
        <authorList>
            <person name="Barrero R.A."/>
            <person name="Guerrero F.D."/>
            <person name="Moolhuijzen P."/>
            <person name="Goolsby J.A."/>
            <person name="Tidwell J."/>
            <person name="Bellgard S.E."/>
            <person name="Bellgard M.I."/>
        </authorList>
    </citation>
    <scope>NUCLEOTIDE SEQUENCE</scope>
    <source>
        <tissue evidence="1">Shoot tissue taken approximately 20 cm above the soil surface</tissue>
    </source>
</reference>
<dbReference type="EMBL" id="GBRH01200872">
    <property type="protein sequence ID" value="JAD97023.1"/>
    <property type="molecule type" value="Transcribed_RNA"/>
</dbReference>
<name>A0A0A9EDE0_ARUDO</name>
<reference evidence="1" key="1">
    <citation type="submission" date="2014-09" db="EMBL/GenBank/DDBJ databases">
        <authorList>
            <person name="Magalhaes I.L.F."/>
            <person name="Oliveira U."/>
            <person name="Santos F.R."/>
            <person name="Vidigal T.H.D.A."/>
            <person name="Brescovit A.D."/>
            <person name="Santos A.J."/>
        </authorList>
    </citation>
    <scope>NUCLEOTIDE SEQUENCE</scope>
    <source>
        <tissue evidence="1">Shoot tissue taken approximately 20 cm above the soil surface</tissue>
    </source>
</reference>
<organism evidence="1">
    <name type="scientific">Arundo donax</name>
    <name type="common">Giant reed</name>
    <name type="synonym">Donax arundinaceus</name>
    <dbReference type="NCBI Taxonomy" id="35708"/>
    <lineage>
        <taxon>Eukaryota</taxon>
        <taxon>Viridiplantae</taxon>
        <taxon>Streptophyta</taxon>
        <taxon>Embryophyta</taxon>
        <taxon>Tracheophyta</taxon>
        <taxon>Spermatophyta</taxon>
        <taxon>Magnoliopsida</taxon>
        <taxon>Liliopsida</taxon>
        <taxon>Poales</taxon>
        <taxon>Poaceae</taxon>
        <taxon>PACMAD clade</taxon>
        <taxon>Arundinoideae</taxon>
        <taxon>Arundineae</taxon>
        <taxon>Arundo</taxon>
    </lineage>
</organism>
<proteinExistence type="predicted"/>
<accession>A0A0A9EDE0</accession>
<evidence type="ECO:0000313" key="1">
    <source>
        <dbReference type="EMBL" id="JAD97023.1"/>
    </source>
</evidence>
<dbReference type="AlphaFoldDB" id="A0A0A9EDE0"/>
<protein>
    <submittedName>
        <fullName evidence="1">Uncharacterized protein</fullName>
    </submittedName>
</protein>